<dbReference type="InterPro" id="IPR046778">
    <property type="entry name" value="UPF0758_N"/>
</dbReference>
<evidence type="ECO:0000256" key="7">
    <source>
        <dbReference type="RuleBase" id="RU003797"/>
    </source>
</evidence>
<evidence type="ECO:0000256" key="2">
    <source>
        <dbReference type="ARBA" id="ARBA00022670"/>
    </source>
</evidence>
<keyword evidence="2" id="KW-0645">Protease</keyword>
<protein>
    <recommendedName>
        <fullName evidence="8">MPN domain-containing protein</fullName>
    </recommendedName>
</protein>
<dbReference type="NCBIfam" id="TIGR00608">
    <property type="entry name" value="radc"/>
    <property type="match status" value="1"/>
</dbReference>
<dbReference type="NCBIfam" id="NF000642">
    <property type="entry name" value="PRK00024.1"/>
    <property type="match status" value="1"/>
</dbReference>
<dbReference type="GO" id="GO:0006508">
    <property type="term" value="P:proteolysis"/>
    <property type="evidence" value="ECO:0007669"/>
    <property type="project" value="UniProtKB-KW"/>
</dbReference>
<dbReference type="STRING" id="1859473.BG261_00955"/>
<dbReference type="PANTHER" id="PTHR30471">
    <property type="entry name" value="DNA REPAIR PROTEIN RADC"/>
    <property type="match status" value="1"/>
</dbReference>
<keyword evidence="4" id="KW-0378">Hydrolase</keyword>
<dbReference type="GO" id="GO:0008237">
    <property type="term" value="F:metallopeptidase activity"/>
    <property type="evidence" value="ECO:0007669"/>
    <property type="project" value="UniProtKB-KW"/>
</dbReference>
<dbReference type="CDD" id="cd08071">
    <property type="entry name" value="MPN_DUF2466"/>
    <property type="match status" value="1"/>
</dbReference>
<accession>A0A1E8GQH1</accession>
<dbReference type="EMBL" id="MKIR01000001">
    <property type="protein sequence ID" value="OFI50479.1"/>
    <property type="molecule type" value="Genomic_DNA"/>
</dbReference>
<gene>
    <name evidence="9" type="ORF">BG261_00955</name>
</gene>
<name>A0A1E8GQH1_9LACT</name>
<dbReference type="InterPro" id="IPR025657">
    <property type="entry name" value="RadC_JAB"/>
</dbReference>
<dbReference type="OrthoDB" id="9804482at2"/>
<evidence type="ECO:0000256" key="3">
    <source>
        <dbReference type="ARBA" id="ARBA00022723"/>
    </source>
</evidence>
<dbReference type="GO" id="GO:0046872">
    <property type="term" value="F:metal ion binding"/>
    <property type="evidence" value="ECO:0007669"/>
    <property type="project" value="UniProtKB-KW"/>
</dbReference>
<sequence>MYEIKEENIALMPRERLLINGAEYLSEQELLSILLRTGTKDLSVGQLSHEVLETFETLDLLKKATIEELQTIKGIGKAKAIEIKAMIELGKRVQLSVPQKFGSVVSSEGLGKMLINDLGDLLQEHLVGLYLDTKNKIIRKKVIFIGTVNSSTANPREILHFAVKYMATSIIVAHNHPSGDSKPSKNDKEFTNKIIEACDIMGINFLDHIVVGKNGYYSFRENNLI</sequence>
<evidence type="ECO:0000256" key="6">
    <source>
        <dbReference type="ARBA" id="ARBA00023049"/>
    </source>
</evidence>
<evidence type="ECO:0000256" key="5">
    <source>
        <dbReference type="ARBA" id="ARBA00022833"/>
    </source>
</evidence>
<keyword evidence="5" id="KW-0862">Zinc</keyword>
<keyword evidence="6" id="KW-0482">Metalloprotease</keyword>
<dbReference type="PROSITE" id="PS50249">
    <property type="entry name" value="MPN"/>
    <property type="match status" value="1"/>
</dbReference>
<comment type="caution">
    <text evidence="9">The sequence shown here is derived from an EMBL/GenBank/DDBJ whole genome shotgun (WGS) entry which is preliminary data.</text>
</comment>
<dbReference type="InterPro" id="IPR037518">
    <property type="entry name" value="MPN"/>
</dbReference>
<dbReference type="InterPro" id="IPR020891">
    <property type="entry name" value="UPF0758_CS"/>
</dbReference>
<keyword evidence="10" id="KW-1185">Reference proteome</keyword>
<dbReference type="Gene3D" id="3.40.140.10">
    <property type="entry name" value="Cytidine Deaminase, domain 2"/>
    <property type="match status" value="1"/>
</dbReference>
<dbReference type="AlphaFoldDB" id="A0A1E8GQH1"/>
<reference evidence="10" key="1">
    <citation type="submission" date="2016-09" db="EMBL/GenBank/DDBJ databases">
        <title>Draft genome sequence of a novel species of the family Streptococcaceae isolated from flowers.</title>
        <authorList>
            <person name="Chuah L.-O."/>
            <person name="Yap K.-P."/>
            <person name="Thong K.L."/>
            <person name="Liong M.T."/>
            <person name="Ahmad R."/>
            <person name="Rusul G."/>
        </authorList>
    </citation>
    <scope>NUCLEOTIDE SEQUENCE [LARGE SCALE GENOMIC DNA]</scope>
    <source>
        <strain evidence="10">DF1</strain>
    </source>
</reference>
<dbReference type="PROSITE" id="PS01302">
    <property type="entry name" value="UPF0758"/>
    <property type="match status" value="1"/>
</dbReference>
<keyword evidence="3" id="KW-0479">Metal-binding</keyword>
<evidence type="ECO:0000313" key="9">
    <source>
        <dbReference type="EMBL" id="OFI50479.1"/>
    </source>
</evidence>
<proteinExistence type="inferred from homology"/>
<dbReference type="RefSeq" id="WP_070791307.1">
    <property type="nucleotide sequence ID" value="NZ_MKIR01000001.1"/>
</dbReference>
<dbReference type="Pfam" id="PF04002">
    <property type="entry name" value="RadC"/>
    <property type="match status" value="1"/>
</dbReference>
<feature type="domain" description="MPN" evidence="8">
    <location>
        <begin position="103"/>
        <end position="225"/>
    </location>
</feature>
<dbReference type="PANTHER" id="PTHR30471:SF3">
    <property type="entry name" value="UPF0758 PROTEIN YEES-RELATED"/>
    <property type="match status" value="1"/>
</dbReference>
<evidence type="ECO:0000256" key="4">
    <source>
        <dbReference type="ARBA" id="ARBA00022801"/>
    </source>
</evidence>
<dbReference type="SUPFAM" id="SSF47781">
    <property type="entry name" value="RuvA domain 2-like"/>
    <property type="match status" value="1"/>
</dbReference>
<evidence type="ECO:0000256" key="1">
    <source>
        <dbReference type="ARBA" id="ARBA00010243"/>
    </source>
</evidence>
<comment type="similarity">
    <text evidence="1 7">Belongs to the UPF0758 family.</text>
</comment>
<dbReference type="Pfam" id="PF20582">
    <property type="entry name" value="UPF0758_N"/>
    <property type="match status" value="1"/>
</dbReference>
<dbReference type="Proteomes" id="UP000178622">
    <property type="component" value="Unassembled WGS sequence"/>
</dbReference>
<evidence type="ECO:0000313" key="10">
    <source>
        <dbReference type="Proteomes" id="UP000178622"/>
    </source>
</evidence>
<dbReference type="InterPro" id="IPR010994">
    <property type="entry name" value="RuvA_2-like"/>
</dbReference>
<evidence type="ECO:0000259" key="8">
    <source>
        <dbReference type="PROSITE" id="PS50249"/>
    </source>
</evidence>
<dbReference type="InterPro" id="IPR001405">
    <property type="entry name" value="UPF0758"/>
</dbReference>
<dbReference type="Gene3D" id="1.10.150.20">
    <property type="entry name" value="5' to 3' exonuclease, C-terminal subdomain"/>
    <property type="match status" value="1"/>
</dbReference>
<organism evidence="9 10">
    <name type="scientific">Floricoccus tropicus</name>
    <dbReference type="NCBI Taxonomy" id="1859473"/>
    <lineage>
        <taxon>Bacteria</taxon>
        <taxon>Bacillati</taxon>
        <taxon>Bacillota</taxon>
        <taxon>Bacilli</taxon>
        <taxon>Lactobacillales</taxon>
        <taxon>Streptococcaceae</taxon>
        <taxon>Floricoccus</taxon>
    </lineage>
</organism>